<evidence type="ECO:0000259" key="1">
    <source>
        <dbReference type="SMART" id="SM00477"/>
    </source>
</evidence>
<accession>A0ABT1ZE31</accession>
<reference evidence="3 4" key="1">
    <citation type="submission" date="2022-08" db="EMBL/GenBank/DDBJ databases">
        <authorList>
            <person name="Li F."/>
        </authorList>
    </citation>
    <scope>NUCLEOTIDE SEQUENCE [LARGE SCALE GENOMIC DNA]</scope>
    <source>
        <strain evidence="3 4">10F1B-8-1</strain>
    </source>
</reference>
<keyword evidence="4" id="KW-1185">Reference proteome</keyword>
<organism evidence="3 4">
    <name type="scientific">Protaetiibacter mangrovi</name>
    <dbReference type="NCBI Taxonomy" id="2970926"/>
    <lineage>
        <taxon>Bacteria</taxon>
        <taxon>Bacillati</taxon>
        <taxon>Actinomycetota</taxon>
        <taxon>Actinomycetes</taxon>
        <taxon>Micrococcales</taxon>
        <taxon>Microbacteriaceae</taxon>
        <taxon>Protaetiibacter</taxon>
    </lineage>
</organism>
<sequence length="267" mass="30209">MPGFDRDFLGSPTPYPELTDAAAADAVPVDGADWIDYAHFSLVMSRSRRMARVVAWNIDGEALLPEDAIGRSGIRFRPDPRVPTGLQLTDELYARNDIDRGHVARRADLLWEPDAARANSDSFFFTNITPQHRDFNQASRGGLWGRLEDDLLAEARLSRQRVCLFGGPVLTAADPLYRGVAIPTAFWKLFVYEFDGAPRAQAFLLRQSLDDLGPELFPFERWKTYRLPIAELREIAGLDFGAYLTWERPLEQLAPEAPRLPLEHAIW</sequence>
<dbReference type="Pfam" id="PF01223">
    <property type="entry name" value="Endonuclease_NS"/>
    <property type="match status" value="1"/>
</dbReference>
<name>A0ABT1ZE31_9MICO</name>
<feature type="domain" description="ENPP1-3/EXOG-like endonuclease/phosphodiesterase" evidence="1">
    <location>
        <begin position="37"/>
        <end position="247"/>
    </location>
</feature>
<comment type="caution">
    <text evidence="3">The sequence shown here is derived from an EMBL/GenBank/DDBJ whole genome shotgun (WGS) entry which is preliminary data.</text>
</comment>
<evidence type="ECO:0000313" key="4">
    <source>
        <dbReference type="Proteomes" id="UP001205337"/>
    </source>
</evidence>
<dbReference type="SMART" id="SM00892">
    <property type="entry name" value="Endonuclease_NS"/>
    <property type="match status" value="1"/>
</dbReference>
<dbReference type="InterPro" id="IPR001604">
    <property type="entry name" value="Endo_G_ENPP1-like_dom"/>
</dbReference>
<dbReference type="PANTHER" id="PTHR13966:SF5">
    <property type="entry name" value="ENDONUCLEASE G, MITOCHONDRIAL"/>
    <property type="match status" value="1"/>
</dbReference>
<keyword evidence="3" id="KW-0255">Endonuclease</keyword>
<dbReference type="Proteomes" id="UP001205337">
    <property type="component" value="Unassembled WGS sequence"/>
</dbReference>
<gene>
    <name evidence="3" type="ORF">NUH29_05300</name>
</gene>
<dbReference type="RefSeq" id="WP_258797984.1">
    <property type="nucleotide sequence ID" value="NZ_JANTHX010000005.1"/>
</dbReference>
<dbReference type="SMART" id="SM00477">
    <property type="entry name" value="NUC"/>
    <property type="match status" value="1"/>
</dbReference>
<dbReference type="InterPro" id="IPR044929">
    <property type="entry name" value="DNA/RNA_non-sp_Endonuclease_sf"/>
</dbReference>
<keyword evidence="3" id="KW-0378">Hydrolase</keyword>
<feature type="domain" description="DNA/RNA non-specific endonuclease/pyrophosphatase/phosphodiesterase" evidence="2">
    <location>
        <begin position="36"/>
        <end position="247"/>
    </location>
</feature>
<dbReference type="InterPro" id="IPR040255">
    <property type="entry name" value="Non-specific_endonuclease"/>
</dbReference>
<dbReference type="Gene3D" id="3.40.570.10">
    <property type="entry name" value="Extracellular Endonuclease, subunit A"/>
    <property type="match status" value="1"/>
</dbReference>
<proteinExistence type="predicted"/>
<protein>
    <submittedName>
        <fullName evidence="3">DNA/RNA non-specific endonuclease</fullName>
    </submittedName>
</protein>
<dbReference type="PANTHER" id="PTHR13966">
    <property type="entry name" value="ENDONUCLEASE RELATED"/>
    <property type="match status" value="1"/>
</dbReference>
<dbReference type="EMBL" id="JANTHX010000005">
    <property type="protein sequence ID" value="MCS0498966.1"/>
    <property type="molecule type" value="Genomic_DNA"/>
</dbReference>
<evidence type="ECO:0000313" key="3">
    <source>
        <dbReference type="EMBL" id="MCS0498966.1"/>
    </source>
</evidence>
<dbReference type="CDD" id="cd00091">
    <property type="entry name" value="NUC"/>
    <property type="match status" value="1"/>
</dbReference>
<evidence type="ECO:0000259" key="2">
    <source>
        <dbReference type="SMART" id="SM00892"/>
    </source>
</evidence>
<dbReference type="SUPFAM" id="SSF54060">
    <property type="entry name" value="His-Me finger endonucleases"/>
    <property type="match status" value="1"/>
</dbReference>
<dbReference type="InterPro" id="IPR020821">
    <property type="entry name" value="ENPP1-3/EXOG-like_nuc-like"/>
</dbReference>
<dbReference type="GO" id="GO:0004519">
    <property type="term" value="F:endonuclease activity"/>
    <property type="evidence" value="ECO:0007669"/>
    <property type="project" value="UniProtKB-KW"/>
</dbReference>
<dbReference type="InterPro" id="IPR044925">
    <property type="entry name" value="His-Me_finger_sf"/>
</dbReference>
<keyword evidence="3" id="KW-0540">Nuclease</keyword>